<evidence type="ECO:0000256" key="1">
    <source>
        <dbReference type="SAM" id="Coils"/>
    </source>
</evidence>
<dbReference type="Pfam" id="PF16026">
    <property type="entry name" value="MIEAP"/>
    <property type="match status" value="1"/>
</dbReference>
<evidence type="ECO:0000259" key="2">
    <source>
        <dbReference type="Pfam" id="PF16026"/>
    </source>
</evidence>
<protein>
    <recommendedName>
        <fullName evidence="2">Mitochondria-eating protein C-terminal domain-containing protein</fullName>
    </recommendedName>
</protein>
<feature type="domain" description="Mitochondria-eating protein C-terminal" evidence="2">
    <location>
        <begin position="137"/>
        <end position="237"/>
    </location>
</feature>
<evidence type="ECO:0000313" key="4">
    <source>
        <dbReference type="Proteomes" id="UP001164746"/>
    </source>
</evidence>
<feature type="coiled-coil region" evidence="1">
    <location>
        <begin position="18"/>
        <end position="45"/>
    </location>
</feature>
<dbReference type="Proteomes" id="UP001164746">
    <property type="component" value="Chromosome 3"/>
</dbReference>
<keyword evidence="4" id="KW-1185">Reference proteome</keyword>
<accession>A0ABY7DMB9</accession>
<dbReference type="InterPro" id="IPR031981">
    <property type="entry name" value="MIEAP_C"/>
</dbReference>
<reference evidence="3" key="1">
    <citation type="submission" date="2022-11" db="EMBL/GenBank/DDBJ databases">
        <title>Centuries of genome instability and evolution in soft-shell clam transmissible cancer (bioRxiv).</title>
        <authorList>
            <person name="Hart S.F.M."/>
            <person name="Yonemitsu M.A."/>
            <person name="Giersch R.M."/>
            <person name="Beal B.F."/>
            <person name="Arriagada G."/>
            <person name="Davis B.W."/>
            <person name="Ostrander E.A."/>
            <person name="Goff S.P."/>
            <person name="Metzger M.J."/>
        </authorList>
    </citation>
    <scope>NUCLEOTIDE SEQUENCE</scope>
    <source>
        <strain evidence="3">MELC-2E11</strain>
        <tissue evidence="3">Siphon/mantle</tissue>
    </source>
</reference>
<keyword evidence="1" id="KW-0175">Coiled coil</keyword>
<gene>
    <name evidence="3" type="ORF">MAR_023185</name>
</gene>
<organism evidence="3 4">
    <name type="scientific">Mya arenaria</name>
    <name type="common">Soft-shell clam</name>
    <dbReference type="NCBI Taxonomy" id="6604"/>
    <lineage>
        <taxon>Eukaryota</taxon>
        <taxon>Metazoa</taxon>
        <taxon>Spiralia</taxon>
        <taxon>Lophotrochozoa</taxon>
        <taxon>Mollusca</taxon>
        <taxon>Bivalvia</taxon>
        <taxon>Autobranchia</taxon>
        <taxon>Heteroconchia</taxon>
        <taxon>Euheterodonta</taxon>
        <taxon>Imparidentia</taxon>
        <taxon>Neoheterodontei</taxon>
        <taxon>Myida</taxon>
        <taxon>Myoidea</taxon>
        <taxon>Myidae</taxon>
        <taxon>Mya</taxon>
    </lineage>
</organism>
<sequence>MGTSLSAQRNGSMFYTSEQTQEELLSELEEKFIEWQEKIKAFKGKIKSSESIRKYLLGEIKTASEYLRTKNTFQFCEGKAELILKKTGEAGSSTISEFMLLQSRWQPKRTSFVDSQTSTDDTLKKVDPIHVDKQMKQLRKEVADSIVPVVQKAYMDASWQDEYLSALKPFINKCLFIGWMMVVQTPPMNFKYASKGDHFDTNIFKQFTKSGKLIDFVVWPALVLHKDGPVVGKGIAQPEIKTANQTIA</sequence>
<name>A0ABY7DMB9_MYAAR</name>
<dbReference type="EMBL" id="CP111014">
    <property type="protein sequence ID" value="WAQ98812.1"/>
    <property type="molecule type" value="Genomic_DNA"/>
</dbReference>
<proteinExistence type="predicted"/>
<evidence type="ECO:0000313" key="3">
    <source>
        <dbReference type="EMBL" id="WAQ98812.1"/>
    </source>
</evidence>